<dbReference type="InterPro" id="IPR023772">
    <property type="entry name" value="DNA-bd_HTH_TetR-type_CS"/>
</dbReference>
<dbReference type="InterPro" id="IPR036271">
    <property type="entry name" value="Tet_transcr_reg_TetR-rel_C_sf"/>
</dbReference>
<evidence type="ECO:0000313" key="4">
    <source>
        <dbReference type="EMBL" id="SEJ29010.1"/>
    </source>
</evidence>
<keyword evidence="1 2" id="KW-0238">DNA-binding</keyword>
<proteinExistence type="predicted"/>
<feature type="DNA-binding region" description="H-T-H motif" evidence="2">
    <location>
        <begin position="21"/>
        <end position="40"/>
    </location>
</feature>
<dbReference type="Pfam" id="PF00440">
    <property type="entry name" value="TetR_N"/>
    <property type="match status" value="1"/>
</dbReference>
<feature type="domain" description="HTH tetR-type" evidence="3">
    <location>
        <begin position="1"/>
        <end position="58"/>
    </location>
</feature>
<gene>
    <name evidence="4" type="ORF">SAMN05660742_105148</name>
</gene>
<dbReference type="SUPFAM" id="SSF48498">
    <property type="entry name" value="Tetracyclin repressor-like, C-terminal domain"/>
    <property type="match status" value="1"/>
</dbReference>
<dbReference type="STRING" id="84035.SAMN05660742_105148"/>
<keyword evidence="5" id="KW-1185">Reference proteome</keyword>
<reference evidence="4 5" key="1">
    <citation type="submission" date="2016-10" db="EMBL/GenBank/DDBJ databases">
        <authorList>
            <person name="de Groot N.N."/>
        </authorList>
    </citation>
    <scope>NUCLEOTIDE SEQUENCE [LARGE SCALE GENOMIC DNA]</scope>
    <source>
        <strain evidence="4 5">DSM 2179</strain>
    </source>
</reference>
<evidence type="ECO:0000256" key="2">
    <source>
        <dbReference type="PROSITE-ProRule" id="PRU00335"/>
    </source>
</evidence>
<sequence>MRDQILMAAAEEMKNRGVKFTMSDLAKRLSLSKTSLYEHFSSKRELVHDILFAAIQDTKQQETEIYNSKELSPLEKIKALLEVSPRIFGPINNYSIYDDLCHYYPEEWKMVLGFIDKQSDRLALFVIHGIEVHAIRKVNVPVLKHLIASVIDAFLSQRFLEQNNMTNADALAAMADIIVYGLNPSKK</sequence>
<accession>A0A1H6XVX4</accession>
<organism evidence="4 5">
    <name type="scientific">Propionispira arboris</name>
    <dbReference type="NCBI Taxonomy" id="84035"/>
    <lineage>
        <taxon>Bacteria</taxon>
        <taxon>Bacillati</taxon>
        <taxon>Bacillota</taxon>
        <taxon>Negativicutes</taxon>
        <taxon>Selenomonadales</taxon>
        <taxon>Selenomonadaceae</taxon>
        <taxon>Propionispira</taxon>
    </lineage>
</organism>
<dbReference type="GO" id="GO:0003677">
    <property type="term" value="F:DNA binding"/>
    <property type="evidence" value="ECO:0007669"/>
    <property type="project" value="UniProtKB-UniRule"/>
</dbReference>
<name>A0A1H6XVX4_9FIRM</name>
<dbReference type="AlphaFoldDB" id="A0A1H6XVX4"/>
<dbReference type="EMBL" id="FNZK01000005">
    <property type="protein sequence ID" value="SEJ29010.1"/>
    <property type="molecule type" value="Genomic_DNA"/>
</dbReference>
<dbReference type="RefSeq" id="WP_091830351.1">
    <property type="nucleotide sequence ID" value="NZ_FNZK01000005.1"/>
</dbReference>
<dbReference type="InterPro" id="IPR009057">
    <property type="entry name" value="Homeodomain-like_sf"/>
</dbReference>
<dbReference type="PROSITE" id="PS01081">
    <property type="entry name" value="HTH_TETR_1"/>
    <property type="match status" value="1"/>
</dbReference>
<dbReference type="Gene3D" id="1.10.357.10">
    <property type="entry name" value="Tetracycline Repressor, domain 2"/>
    <property type="match status" value="1"/>
</dbReference>
<dbReference type="Gene3D" id="1.10.10.60">
    <property type="entry name" value="Homeodomain-like"/>
    <property type="match status" value="1"/>
</dbReference>
<dbReference type="PROSITE" id="PS50977">
    <property type="entry name" value="HTH_TETR_2"/>
    <property type="match status" value="1"/>
</dbReference>
<protein>
    <submittedName>
        <fullName evidence="4">Transcriptional regulator, TetR family</fullName>
    </submittedName>
</protein>
<dbReference type="Proteomes" id="UP000199662">
    <property type="component" value="Unassembled WGS sequence"/>
</dbReference>
<dbReference type="InterPro" id="IPR001647">
    <property type="entry name" value="HTH_TetR"/>
</dbReference>
<evidence type="ECO:0000256" key="1">
    <source>
        <dbReference type="ARBA" id="ARBA00023125"/>
    </source>
</evidence>
<evidence type="ECO:0000313" key="5">
    <source>
        <dbReference type="Proteomes" id="UP000199662"/>
    </source>
</evidence>
<evidence type="ECO:0000259" key="3">
    <source>
        <dbReference type="PROSITE" id="PS50977"/>
    </source>
</evidence>
<dbReference type="SUPFAM" id="SSF46689">
    <property type="entry name" value="Homeodomain-like"/>
    <property type="match status" value="1"/>
</dbReference>
<dbReference type="PRINTS" id="PR00455">
    <property type="entry name" value="HTHTETR"/>
</dbReference>